<dbReference type="Pfam" id="PF01370">
    <property type="entry name" value="Epimerase"/>
    <property type="match status" value="1"/>
</dbReference>
<feature type="domain" description="NAD-dependent epimerase/dehydratase" evidence="1">
    <location>
        <begin position="24"/>
        <end position="260"/>
    </location>
</feature>
<dbReference type="PANTHER" id="PTHR43245:SF10">
    <property type="entry name" value="SUGAR DEHYDRATASE_EPIMERASE YFNG-RELATED"/>
    <property type="match status" value="1"/>
</dbReference>
<name>A0ABW9KI75_9BACT</name>
<dbReference type="Gene3D" id="3.90.25.10">
    <property type="entry name" value="UDP-galactose 4-epimerase, domain 1"/>
    <property type="match status" value="1"/>
</dbReference>
<accession>A0ABW9KI75</accession>
<gene>
    <name evidence="2" type="primary">rfbG</name>
    <name evidence="2" type="ORF">ACK2TP_06975</name>
</gene>
<comment type="caution">
    <text evidence="2">The sequence shown here is derived from an EMBL/GenBank/DDBJ whole genome shotgun (WGS) entry which is preliminary data.</text>
</comment>
<protein>
    <submittedName>
        <fullName evidence="2">CDP-glucose 4,6-dehydratase</fullName>
        <ecNumber evidence="2">4.2.1.45</ecNumber>
    </submittedName>
</protein>
<dbReference type="InterPro" id="IPR013445">
    <property type="entry name" value="CDP_4_6_deHydtase"/>
</dbReference>
<evidence type="ECO:0000313" key="3">
    <source>
        <dbReference type="Proteomes" id="UP001634747"/>
    </source>
</evidence>
<dbReference type="RefSeq" id="WP_263412976.1">
    <property type="nucleotide sequence ID" value="NZ_BAABBH010000001.1"/>
</dbReference>
<reference evidence="2 3" key="1">
    <citation type="submission" date="2024-12" db="EMBL/GenBank/DDBJ databases">
        <authorList>
            <person name="Lee Y."/>
        </authorList>
    </citation>
    <scope>NUCLEOTIDE SEQUENCE [LARGE SCALE GENOMIC DNA]</scope>
    <source>
        <strain evidence="2 3">03SUJ4</strain>
    </source>
</reference>
<evidence type="ECO:0000259" key="1">
    <source>
        <dbReference type="Pfam" id="PF01370"/>
    </source>
</evidence>
<dbReference type="CDD" id="cd05252">
    <property type="entry name" value="CDP_GD_SDR_e"/>
    <property type="match status" value="1"/>
</dbReference>
<dbReference type="SUPFAM" id="SSF51735">
    <property type="entry name" value="NAD(P)-binding Rossmann-fold domains"/>
    <property type="match status" value="1"/>
</dbReference>
<dbReference type="Gene3D" id="3.40.50.720">
    <property type="entry name" value="NAD(P)-binding Rossmann-like Domain"/>
    <property type="match status" value="1"/>
</dbReference>
<keyword evidence="3" id="KW-1185">Reference proteome</keyword>
<keyword evidence="2" id="KW-0456">Lyase</keyword>
<dbReference type="NCBIfam" id="TIGR02622">
    <property type="entry name" value="CDP_4_6_dhtase"/>
    <property type="match status" value="1"/>
</dbReference>
<dbReference type="EMBL" id="JBJYXY010000001">
    <property type="protein sequence ID" value="MFN2975500.1"/>
    <property type="molecule type" value="Genomic_DNA"/>
</dbReference>
<dbReference type="InterPro" id="IPR036291">
    <property type="entry name" value="NAD(P)-bd_dom_sf"/>
</dbReference>
<organism evidence="2 3">
    <name type="scientific">Terriglobus aquaticus</name>
    <dbReference type="NCBI Taxonomy" id="940139"/>
    <lineage>
        <taxon>Bacteria</taxon>
        <taxon>Pseudomonadati</taxon>
        <taxon>Acidobacteriota</taxon>
        <taxon>Terriglobia</taxon>
        <taxon>Terriglobales</taxon>
        <taxon>Acidobacteriaceae</taxon>
        <taxon>Terriglobus</taxon>
    </lineage>
</organism>
<dbReference type="PANTHER" id="PTHR43245">
    <property type="entry name" value="BIFUNCTIONAL POLYMYXIN RESISTANCE PROTEIN ARNA"/>
    <property type="match status" value="1"/>
</dbReference>
<evidence type="ECO:0000313" key="2">
    <source>
        <dbReference type="EMBL" id="MFN2975500.1"/>
    </source>
</evidence>
<dbReference type="EC" id="4.2.1.45" evidence="2"/>
<dbReference type="GO" id="GO:0047733">
    <property type="term" value="F:CDP-glucose 4,6-dehydratase activity"/>
    <property type="evidence" value="ECO:0007669"/>
    <property type="project" value="UniProtKB-EC"/>
</dbReference>
<dbReference type="Proteomes" id="UP001634747">
    <property type="component" value="Unassembled WGS sequence"/>
</dbReference>
<dbReference type="InterPro" id="IPR001509">
    <property type="entry name" value="Epimerase_deHydtase"/>
</dbReference>
<sequence>MEALVSAAGSVIGPDRAVWQNRRVFLTGHTGFKGGWLSLWLAQLGARVRGYAQDPYTTPNLLEAAKIPSVIEDVRGDILDRAKLEAAMTEFQPEIVIHMAAQPLVRLSYVDPLGTYATNVLGTGHVLEAVRKTPSVRAVVSVTTDKCYENKEWHWGYRENDPLGGYDPYSSSKACAELVTAAYRQSFFNVAKFAEHRCGIASARAGNVIGGGDWSDDRLIPDLVKGFLRGEAVRIRRPNSIRPWQHVLEPLWGYIRIAEELYKGNASAASAWNFGPADDDAWPVGRIAEKMVQVWGDGAKWILDADPGAHEAGYLKLDASKARAELGWHPSLHIGTTLEWLVNWYRAQDRGEDMQAYTLNQITAYEDLLKAS</sequence>
<dbReference type="InterPro" id="IPR050177">
    <property type="entry name" value="Lipid_A_modif_metabolic_enz"/>
</dbReference>
<proteinExistence type="predicted"/>